<dbReference type="InterPro" id="IPR050807">
    <property type="entry name" value="TransReg_Diox_bact_type"/>
</dbReference>
<evidence type="ECO:0000256" key="1">
    <source>
        <dbReference type="ARBA" id="ARBA00023125"/>
    </source>
</evidence>
<dbReference type="RefSeq" id="WP_075977745.1">
    <property type="nucleotide sequence ID" value="NZ_MKQR01000026.1"/>
</dbReference>
<dbReference type="InterPro" id="IPR001387">
    <property type="entry name" value="Cro/C1-type_HTH"/>
</dbReference>
<dbReference type="OrthoDB" id="3504495at2"/>
<dbReference type="PANTHER" id="PTHR46797:SF1">
    <property type="entry name" value="METHYLPHOSPHONATE SYNTHASE"/>
    <property type="match status" value="1"/>
</dbReference>
<comment type="caution">
    <text evidence="3">The sequence shown here is derived from an EMBL/GenBank/DDBJ whole genome shotgun (WGS) entry which is preliminary data.</text>
</comment>
<dbReference type="GO" id="GO:0003700">
    <property type="term" value="F:DNA-binding transcription factor activity"/>
    <property type="evidence" value="ECO:0007669"/>
    <property type="project" value="TreeGrafter"/>
</dbReference>
<dbReference type="Pfam" id="PF13560">
    <property type="entry name" value="HTH_31"/>
    <property type="match status" value="1"/>
</dbReference>
<dbReference type="GO" id="GO:0005829">
    <property type="term" value="C:cytosol"/>
    <property type="evidence" value="ECO:0007669"/>
    <property type="project" value="TreeGrafter"/>
</dbReference>
<keyword evidence="4" id="KW-1185">Reference proteome</keyword>
<dbReference type="Proteomes" id="UP000186040">
    <property type="component" value="Unassembled WGS sequence"/>
</dbReference>
<dbReference type="PANTHER" id="PTHR46797">
    <property type="entry name" value="HTH-TYPE TRANSCRIPTIONAL REGULATOR"/>
    <property type="match status" value="1"/>
</dbReference>
<gene>
    <name evidence="3" type="ORF">BJP25_31625</name>
</gene>
<dbReference type="STRING" id="1193682.BJP25_31625"/>
<accession>A0A1Q9LGF1</accession>
<dbReference type="InterPro" id="IPR010982">
    <property type="entry name" value="Lambda_DNA-bd_dom_sf"/>
</dbReference>
<sequence length="395" mass="42538">MANEELAEAIGRRIRHIRAANRQTQLVVADLAGVTSDYLYQIERGKKLPAVPVMLAIAKALRVSPSEILSTDSSAQPRSSAFSDGHSLRVAMTSPIFAQPALSTAKLKEHIALAWNSWQHSRSRYSTLDGLLPQLVTATRNSLSSDSGPEINACAAELYGLVRTVAKRLGHGDLALLAADRACQCADETPDVRNKATAAWNMAHVLLAGDQAEVAAQVADGALSNLRLRAMDDVEGLALHGALLCVSAMAKARLGREWPARDQLREAHKISQVTGERNTGHTAFGPTNVAMHAVSVELEAGDVAESLRLAEKVQPGQRFSIERRVAFMVDQAKGFSRQRDYGSALVMLTSLATEAPEDLAHRPASRLILETVVQRGRGAVARQAAQLADRFSIPV</sequence>
<feature type="domain" description="HTH cro/C1-type" evidence="2">
    <location>
        <begin position="14"/>
        <end position="68"/>
    </location>
</feature>
<dbReference type="EMBL" id="MKQR01000026">
    <property type="protein sequence ID" value="OLR91085.1"/>
    <property type="molecule type" value="Genomic_DNA"/>
</dbReference>
<dbReference type="PROSITE" id="PS50943">
    <property type="entry name" value="HTH_CROC1"/>
    <property type="match status" value="1"/>
</dbReference>
<protein>
    <recommendedName>
        <fullName evidence="2">HTH cro/C1-type domain-containing protein</fullName>
    </recommendedName>
</protein>
<evidence type="ECO:0000313" key="3">
    <source>
        <dbReference type="EMBL" id="OLR91085.1"/>
    </source>
</evidence>
<dbReference type="SUPFAM" id="SSF47413">
    <property type="entry name" value="lambda repressor-like DNA-binding domains"/>
    <property type="match status" value="1"/>
</dbReference>
<dbReference type="SMART" id="SM00530">
    <property type="entry name" value="HTH_XRE"/>
    <property type="match status" value="1"/>
</dbReference>
<evidence type="ECO:0000259" key="2">
    <source>
        <dbReference type="PROSITE" id="PS50943"/>
    </source>
</evidence>
<evidence type="ECO:0000313" key="4">
    <source>
        <dbReference type="Proteomes" id="UP000186040"/>
    </source>
</evidence>
<dbReference type="AlphaFoldDB" id="A0A1Q9LGF1"/>
<name>A0A1Q9LGF1_9PSEU</name>
<dbReference type="CDD" id="cd00093">
    <property type="entry name" value="HTH_XRE"/>
    <property type="match status" value="1"/>
</dbReference>
<dbReference type="GO" id="GO:0003677">
    <property type="term" value="F:DNA binding"/>
    <property type="evidence" value="ECO:0007669"/>
    <property type="project" value="UniProtKB-KW"/>
</dbReference>
<reference evidence="3 4" key="1">
    <citation type="submission" date="2016-10" db="EMBL/GenBank/DDBJ databases">
        <title>The Draft Genome Sequence of Actinokineospora bangkokensis 44EHWT reveals the biosynthetic pathway of antifungal compounds Thailandins with unusual extender unit butylmalonyl-CoA.</title>
        <authorList>
            <person name="Greule A."/>
            <person name="Intra B."/>
            <person name="Flemming S."/>
            <person name="Rommel M.G."/>
            <person name="Panbangred W."/>
            <person name="Bechthold A."/>
        </authorList>
    </citation>
    <scope>NUCLEOTIDE SEQUENCE [LARGE SCALE GENOMIC DNA]</scope>
    <source>
        <strain evidence="3 4">44EHW</strain>
    </source>
</reference>
<organism evidence="3 4">
    <name type="scientific">Actinokineospora bangkokensis</name>
    <dbReference type="NCBI Taxonomy" id="1193682"/>
    <lineage>
        <taxon>Bacteria</taxon>
        <taxon>Bacillati</taxon>
        <taxon>Actinomycetota</taxon>
        <taxon>Actinomycetes</taxon>
        <taxon>Pseudonocardiales</taxon>
        <taxon>Pseudonocardiaceae</taxon>
        <taxon>Actinokineospora</taxon>
    </lineage>
</organism>
<proteinExistence type="predicted"/>
<keyword evidence="1" id="KW-0238">DNA-binding</keyword>
<dbReference type="Gene3D" id="1.10.260.40">
    <property type="entry name" value="lambda repressor-like DNA-binding domains"/>
    <property type="match status" value="1"/>
</dbReference>